<dbReference type="Proteomes" id="UP000183417">
    <property type="component" value="Unassembled WGS sequence"/>
</dbReference>
<sequence length="179" mass="20083">MPQSLEARLLVLCLGTPMRASEGVIRFELQAGLLSEVWTRHFPVQTMRFSLHLQDGQIIESLGAAQSSFGLEADGDRLVMLLRKLRFLGIACPAWLGQRFVAEERGEGGRLHFRIEAACALPPYRVRQAPECWPMRVCRSRGLETLWLVDDDCTGQPRMPSCACSMARTGRGVWPGWRG</sequence>
<reference evidence="2 3" key="1">
    <citation type="submission" date="2016-10" db="EMBL/GenBank/DDBJ databases">
        <authorList>
            <person name="de Groot N.N."/>
        </authorList>
    </citation>
    <scope>NUCLEOTIDE SEQUENCE [LARGE SCALE GENOMIC DNA]</scope>
    <source>
        <strain evidence="2 3">LMG 24775</strain>
    </source>
</reference>
<dbReference type="EMBL" id="FNPE01000040">
    <property type="protein sequence ID" value="SDZ58936.1"/>
    <property type="molecule type" value="Genomic_DNA"/>
</dbReference>
<accession>A0A1H3U945</accession>
<dbReference type="GeneID" id="94691674"/>
<dbReference type="RefSeq" id="WP_244160583.1">
    <property type="nucleotide sequence ID" value="NZ_CP141274.1"/>
</dbReference>
<organism evidence="2 3">
    <name type="scientific">Delftia lacustris</name>
    <dbReference type="NCBI Taxonomy" id="558537"/>
    <lineage>
        <taxon>Bacteria</taxon>
        <taxon>Pseudomonadati</taxon>
        <taxon>Pseudomonadota</taxon>
        <taxon>Betaproteobacteria</taxon>
        <taxon>Burkholderiales</taxon>
        <taxon>Comamonadaceae</taxon>
        <taxon>Delftia</taxon>
    </lineage>
</organism>
<dbReference type="InterPro" id="IPR025311">
    <property type="entry name" value="DUF4166"/>
</dbReference>
<name>A0A1H3U945_9BURK</name>
<feature type="domain" description="DUF4166" evidence="1">
    <location>
        <begin position="18"/>
        <end position="117"/>
    </location>
</feature>
<evidence type="ECO:0000313" key="2">
    <source>
        <dbReference type="EMBL" id="SDZ58936.1"/>
    </source>
</evidence>
<evidence type="ECO:0000313" key="3">
    <source>
        <dbReference type="Proteomes" id="UP000183417"/>
    </source>
</evidence>
<protein>
    <recommendedName>
        <fullName evidence="1">DUF4166 domain-containing protein</fullName>
    </recommendedName>
</protein>
<proteinExistence type="predicted"/>
<dbReference type="Pfam" id="PF13761">
    <property type="entry name" value="DUF4166"/>
    <property type="match status" value="1"/>
</dbReference>
<gene>
    <name evidence="2" type="ORF">SAMN05421547_1401</name>
</gene>
<evidence type="ECO:0000259" key="1">
    <source>
        <dbReference type="Pfam" id="PF13761"/>
    </source>
</evidence>
<dbReference type="AlphaFoldDB" id="A0A1H3U945"/>